<evidence type="ECO:0000256" key="1">
    <source>
        <dbReference type="SAM" id="MobiDB-lite"/>
    </source>
</evidence>
<feature type="compositionally biased region" description="Low complexity" evidence="1">
    <location>
        <begin position="370"/>
        <end position="379"/>
    </location>
</feature>
<sequence length="416" mass="43905">MIDSVASAIVRGVRAAHHRQVWLSVAGLVLTLVVAATYLLIGALRVTPFASSYRVTVQLPESGGLLPNQDVALRGVRIGSVDSLQITDRGVNAVASITSQVRIPANAAVHVSALSPAGEQYINFEAESDAGPYLHDGSVIGLDRTTVPVSLAQLLGDADGLLAQVDPRKLELIKKELSLSKEGPGKLAAIVDGGTMLLSTLDSVLPETTSILRTSRVVLTLAADKNAGLAATTVDLNRTLSGIARMRDGYRRLTAQTPQALSAIDSLFADNSETMVALLGSLATASQLLYLRVPALNALFPDYRGSVLDAVASSFHDHGVWATAELYPRYACDYGTPSHPPSAADYYEPFMYTYCRDDDPGVGIRGAKNAPRPGGDDTAGPPPGADLGRRTDPTPRGRFTIPTPYGGPPLPIEPPH</sequence>
<feature type="transmembrane region" description="Helical" evidence="2">
    <location>
        <begin position="21"/>
        <end position="44"/>
    </location>
</feature>
<dbReference type="PANTHER" id="PTHR33371:SF16">
    <property type="entry name" value="MCE-FAMILY PROTEIN MCE3F"/>
    <property type="match status" value="1"/>
</dbReference>
<dbReference type="Proteomes" id="UP000051677">
    <property type="component" value="Unassembled WGS sequence"/>
</dbReference>
<feature type="compositionally biased region" description="Pro residues" evidence="1">
    <location>
        <begin position="405"/>
        <end position="416"/>
    </location>
</feature>
<keyword evidence="2" id="KW-1133">Transmembrane helix</keyword>
<feature type="region of interest" description="Disordered" evidence="1">
    <location>
        <begin position="363"/>
        <end position="416"/>
    </location>
</feature>
<evidence type="ECO:0000256" key="2">
    <source>
        <dbReference type="SAM" id="Phobius"/>
    </source>
</evidence>
<dbReference type="PANTHER" id="PTHR33371">
    <property type="entry name" value="INTERMEMBRANE PHOSPHOLIPID TRANSPORT SYSTEM BINDING PROTEIN MLAD-RELATED"/>
    <property type="match status" value="1"/>
</dbReference>
<evidence type="ECO:0000259" key="3">
    <source>
        <dbReference type="Pfam" id="PF02470"/>
    </source>
</evidence>
<dbReference type="InterPro" id="IPR003399">
    <property type="entry name" value="Mce/MlaD"/>
</dbReference>
<comment type="caution">
    <text evidence="5">The sequence shown here is derived from an EMBL/GenBank/DDBJ whole genome shotgun (WGS) entry which is preliminary data.</text>
</comment>
<dbReference type="STRING" id="1778.A9W97_18885"/>
<dbReference type="AlphaFoldDB" id="A0A0Q2UEY9"/>
<evidence type="ECO:0000313" key="6">
    <source>
        <dbReference type="Proteomes" id="UP000051677"/>
    </source>
</evidence>
<accession>A0A0Q2UEY9</accession>
<feature type="domain" description="Mce/MlaD" evidence="3">
    <location>
        <begin position="52"/>
        <end position="125"/>
    </location>
</feature>
<proteinExistence type="predicted"/>
<keyword evidence="2" id="KW-0812">Transmembrane</keyword>
<dbReference type="InterPro" id="IPR024516">
    <property type="entry name" value="Mce_C"/>
</dbReference>
<dbReference type="Pfam" id="PF11887">
    <property type="entry name" value="Mce4_CUP1"/>
    <property type="match status" value="1"/>
</dbReference>
<dbReference type="GO" id="GO:0005576">
    <property type="term" value="C:extracellular region"/>
    <property type="evidence" value="ECO:0007669"/>
    <property type="project" value="TreeGrafter"/>
</dbReference>
<protein>
    <submittedName>
        <fullName evidence="5">Mammalian cell entry protein</fullName>
    </submittedName>
</protein>
<dbReference type="Pfam" id="PF02470">
    <property type="entry name" value="MlaD"/>
    <property type="match status" value="1"/>
</dbReference>
<dbReference type="RefSeq" id="WP_055577822.1">
    <property type="nucleotide sequence ID" value="NZ_LKTM01000112.1"/>
</dbReference>
<gene>
    <name evidence="5" type="ORF">AO501_14525</name>
</gene>
<evidence type="ECO:0000259" key="4">
    <source>
        <dbReference type="Pfam" id="PF11887"/>
    </source>
</evidence>
<name>A0A0Q2UEY9_MYCGO</name>
<organism evidence="5 6">
    <name type="scientific">Mycobacterium gordonae</name>
    <dbReference type="NCBI Taxonomy" id="1778"/>
    <lineage>
        <taxon>Bacteria</taxon>
        <taxon>Bacillati</taxon>
        <taxon>Actinomycetota</taxon>
        <taxon>Actinomycetes</taxon>
        <taxon>Mycobacteriales</taxon>
        <taxon>Mycobacteriaceae</taxon>
        <taxon>Mycobacterium</taxon>
    </lineage>
</organism>
<reference evidence="5 6" key="1">
    <citation type="submission" date="2015-10" db="EMBL/GenBank/DDBJ databases">
        <title>Mycobacterium gordonae draft genome assembly.</title>
        <authorList>
            <person name="Ustinova V."/>
            <person name="Smirnova T."/>
            <person name="Blagodatskikh K."/>
            <person name="Varlamov D."/>
            <person name="Larionova E."/>
            <person name="Chernousova L."/>
        </authorList>
    </citation>
    <scope>NUCLEOTIDE SEQUENCE [LARGE SCALE GENOMIC DNA]</scope>
    <source>
        <strain evidence="5 6">CTRI 14-8773</strain>
    </source>
</reference>
<dbReference type="EMBL" id="LKTM01000112">
    <property type="protein sequence ID" value="KQH79272.1"/>
    <property type="molecule type" value="Genomic_DNA"/>
</dbReference>
<evidence type="ECO:0000313" key="5">
    <source>
        <dbReference type="EMBL" id="KQH79272.1"/>
    </source>
</evidence>
<dbReference type="InterPro" id="IPR052336">
    <property type="entry name" value="MlaD_Phospholipid_Transporter"/>
</dbReference>
<keyword evidence="2" id="KW-0472">Membrane</keyword>
<dbReference type="OrthoDB" id="3606263at2"/>
<feature type="domain" description="Mammalian cell entry C-terminal" evidence="4">
    <location>
        <begin position="134"/>
        <end position="304"/>
    </location>
</feature>